<feature type="compositionally biased region" description="Low complexity" evidence="11">
    <location>
        <begin position="219"/>
        <end position="229"/>
    </location>
</feature>
<dbReference type="PANTHER" id="PTHR47168:SF1">
    <property type="entry name" value="OS02G0798600 PROTEIN"/>
    <property type="match status" value="1"/>
</dbReference>
<evidence type="ECO:0000256" key="7">
    <source>
        <dbReference type="ARBA" id="ARBA00022833"/>
    </source>
</evidence>
<dbReference type="PROSITE" id="PS50089">
    <property type="entry name" value="ZF_RING_2"/>
    <property type="match status" value="1"/>
</dbReference>
<dbReference type="FunFam" id="3.30.40.10:FF:000388">
    <property type="entry name" value="Putative RING zinc finger domain superfamily protein"/>
    <property type="match status" value="1"/>
</dbReference>
<feature type="region of interest" description="Disordered" evidence="11">
    <location>
        <begin position="347"/>
        <end position="367"/>
    </location>
</feature>
<name>A0A9P6DR29_9AGAM</name>
<comment type="caution">
    <text evidence="14">The sequence shown here is derived from an EMBL/GenBank/DDBJ whole genome shotgun (WGS) entry which is preliminary data.</text>
</comment>
<dbReference type="SUPFAM" id="SSF57850">
    <property type="entry name" value="RING/U-box"/>
    <property type="match status" value="1"/>
</dbReference>
<keyword evidence="6 10" id="KW-0863">Zinc-finger</keyword>
<evidence type="ECO:0000256" key="11">
    <source>
        <dbReference type="SAM" id="MobiDB-lite"/>
    </source>
</evidence>
<protein>
    <recommendedName>
        <fullName evidence="3">RING-type E3 ubiquitin transferase</fullName>
        <ecNumber evidence="3">2.3.2.27</ecNumber>
    </recommendedName>
</protein>
<dbReference type="InterPro" id="IPR013083">
    <property type="entry name" value="Znf_RING/FYVE/PHD"/>
</dbReference>
<organism evidence="14 15">
    <name type="scientific">Hydnum rufescens UP504</name>
    <dbReference type="NCBI Taxonomy" id="1448309"/>
    <lineage>
        <taxon>Eukaryota</taxon>
        <taxon>Fungi</taxon>
        <taxon>Dikarya</taxon>
        <taxon>Basidiomycota</taxon>
        <taxon>Agaricomycotina</taxon>
        <taxon>Agaricomycetes</taxon>
        <taxon>Cantharellales</taxon>
        <taxon>Hydnaceae</taxon>
        <taxon>Hydnum</taxon>
    </lineage>
</organism>
<dbReference type="AlphaFoldDB" id="A0A9P6DR29"/>
<feature type="transmembrane region" description="Helical" evidence="12">
    <location>
        <begin position="143"/>
        <end position="167"/>
    </location>
</feature>
<proteinExistence type="predicted"/>
<sequence>MAISESRPAAFGPRILTPPGLLGYVLPLSSFAFHCPGEPDRRPDRSETWVALVQRGECSFVDKVREAQKFGARGVIVGGSEDTTDGDDLITMYSTTRSDDITIPSTYITHASYKSLMGLIQVSNTTISGLRTVSLLMGSEEIWQWPLLTISLLLLLPSIMTLATLLIHRIRQARSERRERAPEDIVHSLPTGVWTGEGVEFHNAEKEAGVIAHKLESAPTPTSSAAAAPPSSPPPSISHHVPVNGRGRKYLKKAWFAEQSECAICLSDFEKGDQLRILPCGHIFHQDEVDAWLIQRKKLCPVCKADITVVSRPPSIRSSSTPQLTTSTPSSPIPEVFGQYISFPVPLTPPVVNPPPTESSPLLGQNR</sequence>
<keyword evidence="9 12" id="KW-0472">Membrane</keyword>
<dbReference type="PANTHER" id="PTHR47168">
    <property type="entry name" value="RING ZINC FINGER DOMAIN SUPERFAMILY PROTEIN-RELATED"/>
    <property type="match status" value="1"/>
</dbReference>
<dbReference type="InterPro" id="IPR051653">
    <property type="entry name" value="E3_ligase_sorting_rcpt"/>
</dbReference>
<dbReference type="Pfam" id="PF02225">
    <property type="entry name" value="PA"/>
    <property type="match status" value="1"/>
</dbReference>
<evidence type="ECO:0000256" key="1">
    <source>
        <dbReference type="ARBA" id="ARBA00000900"/>
    </source>
</evidence>
<accession>A0A9P6DR29</accession>
<comment type="subcellular location">
    <subcellularLocation>
        <location evidence="2">Membrane</location>
        <topology evidence="2">Single-pass membrane protein</topology>
    </subcellularLocation>
</comment>
<dbReference type="SMART" id="SM00184">
    <property type="entry name" value="RING"/>
    <property type="match status" value="1"/>
</dbReference>
<keyword evidence="4 12" id="KW-0812">Transmembrane</keyword>
<feature type="region of interest" description="Disordered" evidence="11">
    <location>
        <begin position="219"/>
        <end position="243"/>
    </location>
</feature>
<dbReference type="EC" id="2.3.2.27" evidence="3"/>
<evidence type="ECO:0000313" key="15">
    <source>
        <dbReference type="Proteomes" id="UP000886523"/>
    </source>
</evidence>
<evidence type="ECO:0000256" key="3">
    <source>
        <dbReference type="ARBA" id="ARBA00012483"/>
    </source>
</evidence>
<dbReference type="EMBL" id="MU129067">
    <property type="protein sequence ID" value="KAF9508013.1"/>
    <property type="molecule type" value="Genomic_DNA"/>
</dbReference>
<dbReference type="SUPFAM" id="SSF52025">
    <property type="entry name" value="PA domain"/>
    <property type="match status" value="1"/>
</dbReference>
<dbReference type="Gene3D" id="3.50.30.30">
    <property type="match status" value="1"/>
</dbReference>
<keyword evidence="5" id="KW-0479">Metal-binding</keyword>
<feature type="compositionally biased region" description="Pro residues" evidence="11">
    <location>
        <begin position="347"/>
        <end position="358"/>
    </location>
</feature>
<evidence type="ECO:0000256" key="9">
    <source>
        <dbReference type="ARBA" id="ARBA00023136"/>
    </source>
</evidence>
<evidence type="ECO:0000256" key="4">
    <source>
        <dbReference type="ARBA" id="ARBA00022692"/>
    </source>
</evidence>
<dbReference type="InterPro" id="IPR046450">
    <property type="entry name" value="PA_dom_sf"/>
</dbReference>
<dbReference type="Proteomes" id="UP000886523">
    <property type="component" value="Unassembled WGS sequence"/>
</dbReference>
<dbReference type="InterPro" id="IPR001841">
    <property type="entry name" value="Znf_RING"/>
</dbReference>
<keyword evidence="7" id="KW-0862">Zinc</keyword>
<dbReference type="Pfam" id="PF13639">
    <property type="entry name" value="zf-RING_2"/>
    <property type="match status" value="1"/>
</dbReference>
<evidence type="ECO:0000256" key="6">
    <source>
        <dbReference type="ARBA" id="ARBA00022771"/>
    </source>
</evidence>
<evidence type="ECO:0000256" key="2">
    <source>
        <dbReference type="ARBA" id="ARBA00004167"/>
    </source>
</evidence>
<evidence type="ECO:0000259" key="13">
    <source>
        <dbReference type="PROSITE" id="PS50089"/>
    </source>
</evidence>
<evidence type="ECO:0000256" key="8">
    <source>
        <dbReference type="ARBA" id="ARBA00022989"/>
    </source>
</evidence>
<dbReference type="GO" id="GO:0016020">
    <property type="term" value="C:membrane"/>
    <property type="evidence" value="ECO:0007669"/>
    <property type="project" value="UniProtKB-SubCell"/>
</dbReference>
<dbReference type="GO" id="GO:0008270">
    <property type="term" value="F:zinc ion binding"/>
    <property type="evidence" value="ECO:0007669"/>
    <property type="project" value="UniProtKB-KW"/>
</dbReference>
<dbReference type="GO" id="GO:0061630">
    <property type="term" value="F:ubiquitin protein ligase activity"/>
    <property type="evidence" value="ECO:0007669"/>
    <property type="project" value="UniProtKB-EC"/>
</dbReference>
<evidence type="ECO:0000256" key="10">
    <source>
        <dbReference type="PROSITE-ProRule" id="PRU00175"/>
    </source>
</evidence>
<dbReference type="Gene3D" id="3.30.40.10">
    <property type="entry name" value="Zinc/RING finger domain, C3HC4 (zinc finger)"/>
    <property type="match status" value="1"/>
</dbReference>
<keyword evidence="8 12" id="KW-1133">Transmembrane helix</keyword>
<evidence type="ECO:0000313" key="14">
    <source>
        <dbReference type="EMBL" id="KAF9508013.1"/>
    </source>
</evidence>
<gene>
    <name evidence="14" type="ORF">BS47DRAFT_1373759</name>
</gene>
<reference evidence="14" key="1">
    <citation type="journal article" date="2020" name="Nat. Commun.">
        <title>Large-scale genome sequencing of mycorrhizal fungi provides insights into the early evolution of symbiotic traits.</title>
        <authorList>
            <person name="Miyauchi S."/>
            <person name="Kiss E."/>
            <person name="Kuo A."/>
            <person name="Drula E."/>
            <person name="Kohler A."/>
            <person name="Sanchez-Garcia M."/>
            <person name="Morin E."/>
            <person name="Andreopoulos B."/>
            <person name="Barry K.W."/>
            <person name="Bonito G."/>
            <person name="Buee M."/>
            <person name="Carver A."/>
            <person name="Chen C."/>
            <person name="Cichocki N."/>
            <person name="Clum A."/>
            <person name="Culley D."/>
            <person name="Crous P.W."/>
            <person name="Fauchery L."/>
            <person name="Girlanda M."/>
            <person name="Hayes R.D."/>
            <person name="Keri Z."/>
            <person name="LaButti K."/>
            <person name="Lipzen A."/>
            <person name="Lombard V."/>
            <person name="Magnuson J."/>
            <person name="Maillard F."/>
            <person name="Murat C."/>
            <person name="Nolan M."/>
            <person name="Ohm R.A."/>
            <person name="Pangilinan J."/>
            <person name="Pereira M.F."/>
            <person name="Perotto S."/>
            <person name="Peter M."/>
            <person name="Pfister S."/>
            <person name="Riley R."/>
            <person name="Sitrit Y."/>
            <person name="Stielow J.B."/>
            <person name="Szollosi G."/>
            <person name="Zifcakova L."/>
            <person name="Stursova M."/>
            <person name="Spatafora J.W."/>
            <person name="Tedersoo L."/>
            <person name="Vaario L.M."/>
            <person name="Yamada A."/>
            <person name="Yan M."/>
            <person name="Wang P."/>
            <person name="Xu J."/>
            <person name="Bruns T."/>
            <person name="Baldrian P."/>
            <person name="Vilgalys R."/>
            <person name="Dunand C."/>
            <person name="Henrissat B."/>
            <person name="Grigoriev I.V."/>
            <person name="Hibbett D."/>
            <person name="Nagy L.G."/>
            <person name="Martin F.M."/>
        </authorList>
    </citation>
    <scope>NUCLEOTIDE SEQUENCE</scope>
    <source>
        <strain evidence="14">UP504</strain>
    </source>
</reference>
<evidence type="ECO:0000256" key="12">
    <source>
        <dbReference type="SAM" id="Phobius"/>
    </source>
</evidence>
<comment type="catalytic activity">
    <reaction evidence="1">
        <text>S-ubiquitinyl-[E2 ubiquitin-conjugating enzyme]-L-cysteine + [acceptor protein]-L-lysine = [E2 ubiquitin-conjugating enzyme]-L-cysteine + N(6)-ubiquitinyl-[acceptor protein]-L-lysine.</text>
        <dbReference type="EC" id="2.3.2.27"/>
    </reaction>
</comment>
<dbReference type="OrthoDB" id="8062037at2759"/>
<feature type="domain" description="RING-type" evidence="13">
    <location>
        <begin position="262"/>
        <end position="304"/>
    </location>
</feature>
<keyword evidence="15" id="KW-1185">Reference proteome</keyword>
<dbReference type="InterPro" id="IPR003137">
    <property type="entry name" value="PA_domain"/>
</dbReference>
<evidence type="ECO:0000256" key="5">
    <source>
        <dbReference type="ARBA" id="ARBA00022723"/>
    </source>
</evidence>